<feature type="region of interest" description="Disordered" evidence="3">
    <location>
        <begin position="1"/>
        <end position="24"/>
    </location>
</feature>
<gene>
    <name evidence="4" type="ORF">GGE06_001531</name>
</gene>
<comment type="caution">
    <text evidence="4">The sequence shown here is derived from an EMBL/GenBank/DDBJ whole genome shotgun (WGS) entry which is preliminary data.</text>
</comment>
<dbReference type="Proteomes" id="UP000582643">
    <property type="component" value="Unassembled WGS sequence"/>
</dbReference>
<keyword evidence="1" id="KW-0880">Kelch repeat</keyword>
<evidence type="ECO:0000256" key="2">
    <source>
        <dbReference type="ARBA" id="ARBA00022737"/>
    </source>
</evidence>
<dbReference type="AlphaFoldDB" id="A0A7W7TWQ0"/>
<evidence type="ECO:0000313" key="5">
    <source>
        <dbReference type="Proteomes" id="UP000582643"/>
    </source>
</evidence>
<evidence type="ECO:0008006" key="6">
    <source>
        <dbReference type="Google" id="ProtNLM"/>
    </source>
</evidence>
<dbReference type="Gene3D" id="2.130.10.80">
    <property type="entry name" value="Galactose oxidase/kelch, beta-propeller"/>
    <property type="match status" value="2"/>
</dbReference>
<sequence>MWERMRPPRVRGIRDGTSPAATGITPGVWQSAADMPYAGFWAQPSDAAAVLRDDEVLIAGGEDGRRLPTDGSMVLTVSTGVWTSTPPLRQARRLHTLTRLENGQILAVGGIGAGPGVPPVGLATAELYDPAGGGWVPVGGLSEGRFSHSATALKDGRLLVAGGCTARDDHSLRTLRTAELYDPGTRRWTQVRAPMTDARFGHPAVRFDDGRVLLVGGALAVGRGSYAALGHCELFRPGDATWTPTGTLATARKGHQATLLLGGGVLVTGGDMRGFRDEDWAYDPYSQWTTERYDPTAGTWSADSDMPWGRSHHRAVRLKSGAVLVLGGTDDSSLAVGYQNAVLYDPGARAWSDEFPMAEGRWAPAALALPDGRVLVLGGLTHSGAAAPVPGEDQVTAATEIYTP</sequence>
<name>A0A7W7TWQ0_9ACTN</name>
<dbReference type="InterPro" id="IPR006652">
    <property type="entry name" value="Kelch_1"/>
</dbReference>
<organism evidence="4 5">
    <name type="scientific">Streptomyces nymphaeiformis</name>
    <dbReference type="NCBI Taxonomy" id="2663842"/>
    <lineage>
        <taxon>Bacteria</taxon>
        <taxon>Bacillati</taxon>
        <taxon>Actinomycetota</taxon>
        <taxon>Actinomycetes</taxon>
        <taxon>Kitasatosporales</taxon>
        <taxon>Streptomycetaceae</taxon>
        <taxon>Streptomyces</taxon>
    </lineage>
</organism>
<evidence type="ECO:0000256" key="3">
    <source>
        <dbReference type="SAM" id="MobiDB-lite"/>
    </source>
</evidence>
<dbReference type="InterPro" id="IPR037293">
    <property type="entry name" value="Gal_Oxidase_central_sf"/>
</dbReference>
<dbReference type="InterPro" id="IPR015915">
    <property type="entry name" value="Kelch-typ_b-propeller"/>
</dbReference>
<dbReference type="SMART" id="SM00612">
    <property type="entry name" value="Kelch"/>
    <property type="match status" value="5"/>
</dbReference>
<protein>
    <recommendedName>
        <fullName evidence="6">Kelch-like protein 17</fullName>
    </recommendedName>
</protein>
<evidence type="ECO:0000313" key="4">
    <source>
        <dbReference type="EMBL" id="MBB4980623.1"/>
    </source>
</evidence>
<keyword evidence="5" id="KW-1185">Reference proteome</keyword>
<dbReference type="RefSeq" id="WP_184930337.1">
    <property type="nucleotide sequence ID" value="NZ_JACHJY010000002.1"/>
</dbReference>
<reference evidence="4 5" key="1">
    <citation type="submission" date="2020-08" db="EMBL/GenBank/DDBJ databases">
        <title>Genomic Encyclopedia of Type Strains, Phase III (KMG-III): the genomes of soil and plant-associated and newly described type strains.</title>
        <authorList>
            <person name="Whitman W."/>
        </authorList>
    </citation>
    <scope>NUCLEOTIDE SEQUENCE [LARGE SCALE GENOMIC DNA]</scope>
    <source>
        <strain evidence="4 5">SFB5A</strain>
    </source>
</reference>
<keyword evidence="2" id="KW-0677">Repeat</keyword>
<dbReference type="SUPFAM" id="SSF117281">
    <property type="entry name" value="Kelch motif"/>
    <property type="match status" value="2"/>
</dbReference>
<dbReference type="PANTHER" id="PTHR24412">
    <property type="entry name" value="KELCH PROTEIN"/>
    <property type="match status" value="1"/>
</dbReference>
<dbReference type="Gene3D" id="2.120.10.80">
    <property type="entry name" value="Kelch-type beta propeller"/>
    <property type="match status" value="1"/>
</dbReference>
<dbReference type="Pfam" id="PF01344">
    <property type="entry name" value="Kelch_1"/>
    <property type="match status" value="1"/>
</dbReference>
<dbReference type="EMBL" id="JACHJY010000002">
    <property type="protein sequence ID" value="MBB4980623.1"/>
    <property type="molecule type" value="Genomic_DNA"/>
</dbReference>
<accession>A0A7W7TWQ0</accession>
<proteinExistence type="predicted"/>
<evidence type="ECO:0000256" key="1">
    <source>
        <dbReference type="ARBA" id="ARBA00022441"/>
    </source>
</evidence>